<keyword evidence="3" id="KW-1185">Reference proteome</keyword>
<organism evidence="2 3">
    <name type="scientific">Eleusine coracana subsp. coracana</name>
    <dbReference type="NCBI Taxonomy" id="191504"/>
    <lineage>
        <taxon>Eukaryota</taxon>
        <taxon>Viridiplantae</taxon>
        <taxon>Streptophyta</taxon>
        <taxon>Embryophyta</taxon>
        <taxon>Tracheophyta</taxon>
        <taxon>Spermatophyta</taxon>
        <taxon>Magnoliopsida</taxon>
        <taxon>Liliopsida</taxon>
        <taxon>Poales</taxon>
        <taxon>Poaceae</taxon>
        <taxon>PACMAD clade</taxon>
        <taxon>Chloridoideae</taxon>
        <taxon>Cynodonteae</taxon>
        <taxon>Eleusininae</taxon>
        <taxon>Eleusine</taxon>
    </lineage>
</organism>
<accession>A0AAV5CEY2</accession>
<feature type="region of interest" description="Disordered" evidence="1">
    <location>
        <begin position="56"/>
        <end position="146"/>
    </location>
</feature>
<name>A0AAV5CEY2_ELECO</name>
<feature type="compositionally biased region" description="Basic and acidic residues" evidence="1">
    <location>
        <begin position="130"/>
        <end position="146"/>
    </location>
</feature>
<evidence type="ECO:0000313" key="3">
    <source>
        <dbReference type="Proteomes" id="UP001054889"/>
    </source>
</evidence>
<feature type="compositionally biased region" description="Low complexity" evidence="1">
    <location>
        <begin position="1"/>
        <end position="17"/>
    </location>
</feature>
<dbReference type="Proteomes" id="UP001054889">
    <property type="component" value="Unassembled WGS sequence"/>
</dbReference>
<dbReference type="EMBL" id="BQKI01000006">
    <property type="protein sequence ID" value="GJM96601.1"/>
    <property type="molecule type" value="Genomic_DNA"/>
</dbReference>
<feature type="compositionally biased region" description="Basic and acidic residues" evidence="1">
    <location>
        <begin position="56"/>
        <end position="71"/>
    </location>
</feature>
<proteinExistence type="predicted"/>
<evidence type="ECO:0000256" key="1">
    <source>
        <dbReference type="SAM" id="MobiDB-lite"/>
    </source>
</evidence>
<reference evidence="2" key="2">
    <citation type="submission" date="2021-12" db="EMBL/GenBank/DDBJ databases">
        <title>Resequencing data analysis of finger millet.</title>
        <authorList>
            <person name="Hatakeyama M."/>
            <person name="Aluri S."/>
            <person name="Balachadran M.T."/>
            <person name="Sivarajan S.R."/>
            <person name="Poveda L."/>
            <person name="Shimizu-Inatsugi R."/>
            <person name="Schlapbach R."/>
            <person name="Sreeman S.M."/>
            <person name="Shimizu K.K."/>
        </authorList>
    </citation>
    <scope>NUCLEOTIDE SEQUENCE</scope>
</reference>
<feature type="region of interest" description="Disordered" evidence="1">
    <location>
        <begin position="1"/>
        <end position="44"/>
    </location>
</feature>
<gene>
    <name evidence="2" type="primary">ga13456</name>
    <name evidence="2" type="ORF">PR202_ga13456</name>
</gene>
<protein>
    <submittedName>
        <fullName evidence="2">Uncharacterized protein</fullName>
    </submittedName>
</protein>
<evidence type="ECO:0000313" key="2">
    <source>
        <dbReference type="EMBL" id="GJM96601.1"/>
    </source>
</evidence>
<sequence>MDLRPLSSSLPHQHGSGSPPPPTRCSASAPAPALTRSPTCSRAPKAALRLELRLVDRGRRHKDLGEGEKQGRRLNVWRARGGPGRAATSPAEGGRADGGEGGAVTVERGGGKGRPAGGGGGRRRRVGGKQMEKTGENRGRRKKIEK</sequence>
<comment type="caution">
    <text evidence="2">The sequence shown here is derived from an EMBL/GenBank/DDBJ whole genome shotgun (WGS) entry which is preliminary data.</text>
</comment>
<reference evidence="2" key="1">
    <citation type="journal article" date="2018" name="DNA Res.">
        <title>Multiple hybrid de novo genome assembly of finger millet, an orphan allotetraploid crop.</title>
        <authorList>
            <person name="Hatakeyama M."/>
            <person name="Aluri S."/>
            <person name="Balachadran M.T."/>
            <person name="Sivarajan S.R."/>
            <person name="Patrignani A."/>
            <person name="Gruter S."/>
            <person name="Poveda L."/>
            <person name="Shimizu-Inatsugi R."/>
            <person name="Baeten J."/>
            <person name="Francoijs K.J."/>
            <person name="Nataraja K.N."/>
            <person name="Reddy Y.A.N."/>
            <person name="Phadnis S."/>
            <person name="Ravikumar R.L."/>
            <person name="Schlapbach R."/>
            <person name="Sreeman S.M."/>
            <person name="Shimizu K.K."/>
        </authorList>
    </citation>
    <scope>NUCLEOTIDE SEQUENCE</scope>
</reference>
<dbReference type="AlphaFoldDB" id="A0AAV5CEY2"/>